<protein>
    <submittedName>
        <fullName evidence="1">Uncharacterized protein</fullName>
    </submittedName>
</protein>
<evidence type="ECO:0000313" key="2">
    <source>
        <dbReference type="Proteomes" id="UP001732700"/>
    </source>
</evidence>
<dbReference type="EnsemblPlants" id="AVESA.00010b.r2.6CG1120420.1">
    <property type="protein sequence ID" value="AVESA.00010b.r2.6CG1120420.1.CDS.1"/>
    <property type="gene ID" value="AVESA.00010b.r2.6CG1120420"/>
</dbReference>
<accession>A0ACD5Z328</accession>
<reference evidence="1" key="2">
    <citation type="submission" date="2025-09" db="UniProtKB">
        <authorList>
            <consortium name="EnsemblPlants"/>
        </authorList>
    </citation>
    <scope>IDENTIFICATION</scope>
</reference>
<reference evidence="1" key="1">
    <citation type="submission" date="2021-05" db="EMBL/GenBank/DDBJ databases">
        <authorList>
            <person name="Scholz U."/>
            <person name="Mascher M."/>
            <person name="Fiebig A."/>
        </authorList>
    </citation>
    <scope>NUCLEOTIDE SEQUENCE [LARGE SCALE GENOMIC DNA]</scope>
</reference>
<keyword evidence="2" id="KW-1185">Reference proteome</keyword>
<proteinExistence type="predicted"/>
<name>A0ACD5Z328_AVESA</name>
<evidence type="ECO:0000313" key="1">
    <source>
        <dbReference type="EnsemblPlants" id="AVESA.00010b.r2.6CG1120420.1.CDS.1"/>
    </source>
</evidence>
<sequence length="250" mass="27923">MEQAIVRFPALPKLAALLLLFLLVPFLPPSMRALYLYLLFNVLVLALAVQAGFLSVEDLRDENKSSSSSSMPRTSSPNLQSKRVTEAAAASTVMTTNADHHLVSGGASTFASPLPVKQEPLIQLREVKLLAIKDMVGVGRKLKEKIKRCPSRASIFFVGSVDPIDDGEVVDATSSSTVQEGHEAEKGQRKWKVDDASFSYGDLMSKKELFAKADEFIGNFYKQLKMQREESWNKLHDLYSYHHHYKTKTF</sequence>
<organism evidence="1 2">
    <name type="scientific">Avena sativa</name>
    <name type="common">Oat</name>
    <dbReference type="NCBI Taxonomy" id="4498"/>
    <lineage>
        <taxon>Eukaryota</taxon>
        <taxon>Viridiplantae</taxon>
        <taxon>Streptophyta</taxon>
        <taxon>Embryophyta</taxon>
        <taxon>Tracheophyta</taxon>
        <taxon>Spermatophyta</taxon>
        <taxon>Magnoliopsida</taxon>
        <taxon>Liliopsida</taxon>
        <taxon>Poales</taxon>
        <taxon>Poaceae</taxon>
        <taxon>BOP clade</taxon>
        <taxon>Pooideae</taxon>
        <taxon>Poodae</taxon>
        <taxon>Poeae</taxon>
        <taxon>Poeae Chloroplast Group 1 (Aveneae type)</taxon>
        <taxon>Aveninae</taxon>
        <taxon>Avena</taxon>
    </lineage>
</organism>
<dbReference type="Proteomes" id="UP001732700">
    <property type="component" value="Chromosome 6C"/>
</dbReference>